<dbReference type="STRING" id="561180.BIFGAL_04250"/>
<name>D1NWJ7_9BIFI</name>
<protein>
    <recommendedName>
        <fullName evidence="3">Heme utilization or adhesion related exo protein</fullName>
    </recommendedName>
</protein>
<dbReference type="Proteomes" id="UP000003656">
    <property type="component" value="Unassembled WGS sequence"/>
</dbReference>
<proteinExistence type="predicted"/>
<comment type="caution">
    <text evidence="1">The sequence shown here is derived from an EMBL/GenBank/DDBJ whole genome shotgun (WGS) entry which is preliminary data.</text>
</comment>
<reference evidence="1 2" key="1">
    <citation type="submission" date="2009-11" db="EMBL/GenBank/DDBJ databases">
        <authorList>
            <person name="Weinstock G."/>
            <person name="Sodergren E."/>
            <person name="Clifton S."/>
            <person name="Fulton L."/>
            <person name="Fulton B."/>
            <person name="Courtney L."/>
            <person name="Fronick C."/>
            <person name="Harrison M."/>
            <person name="Strong C."/>
            <person name="Farmer C."/>
            <person name="Delahaunty K."/>
            <person name="Markovic C."/>
            <person name="Hall O."/>
            <person name="Minx P."/>
            <person name="Tomlinson C."/>
            <person name="Mitreva M."/>
            <person name="Nelson J."/>
            <person name="Hou S."/>
            <person name="Wollam A."/>
            <person name="Pepin K.H."/>
            <person name="Johnson M."/>
            <person name="Bhonagiri V."/>
            <person name="Nash W.E."/>
            <person name="Warren W."/>
            <person name="Chinwalla A."/>
            <person name="Mardis E.R."/>
            <person name="Wilson R.K."/>
        </authorList>
    </citation>
    <scope>NUCLEOTIDE SEQUENCE [LARGE SCALE GENOMIC DNA]</scope>
    <source>
        <strain evidence="1 2">DSM 20093</strain>
    </source>
</reference>
<gene>
    <name evidence="1" type="ORF">BIFGAL_04250</name>
</gene>
<organism evidence="1 2">
    <name type="scientific">Bifidobacterium gallicum DSM 20093 = LMG 11596</name>
    <dbReference type="NCBI Taxonomy" id="561180"/>
    <lineage>
        <taxon>Bacteria</taxon>
        <taxon>Bacillati</taxon>
        <taxon>Actinomycetota</taxon>
        <taxon>Actinomycetes</taxon>
        <taxon>Bifidobacteriales</taxon>
        <taxon>Bifidobacteriaceae</taxon>
        <taxon>Bifidobacterium</taxon>
    </lineage>
</organism>
<evidence type="ECO:0008006" key="3">
    <source>
        <dbReference type="Google" id="ProtNLM"/>
    </source>
</evidence>
<sequence>MSATTKRNLLLGAIAAGFLIICGIVLGIVNATVFSEKAVANEYLTAIASGDYAKANTLANPQLDAEQSVLLTNAAAGDANSHISNVQITKSQNNGAAKVLTVTYTLGGKQWETELKMSKQGRKALLFMNWVVAEPLIAKIQVSYPNSLDSITINGVKVSDKNSLDPADSDYSARTFAVYPGKYTASAGKSKYLDSKNASIVASITGSNPDSSQNTVTGRIAISPTDDLVEAIQNEVNATIDTCAKSKDNEPAGCPFGTYMSSYDKYRNFSWTVSDYPTVTESNISMEEGSFAVNNGRMKYTYESKSSSGWTPEQSSTSIGYMSGSFAINGDSVDVTVDEDDDYY</sequence>
<dbReference type="eggNOG" id="COG3087">
    <property type="taxonomic scope" value="Bacteria"/>
</dbReference>
<accession>D1NWJ7</accession>
<dbReference type="RefSeq" id="WP_006295712.1">
    <property type="nucleotide sequence ID" value="NZ_ABXB03000004.1"/>
</dbReference>
<evidence type="ECO:0000313" key="2">
    <source>
        <dbReference type="Proteomes" id="UP000003656"/>
    </source>
</evidence>
<dbReference type="EMBL" id="ABXB03000004">
    <property type="protein sequence ID" value="EFA22483.1"/>
    <property type="molecule type" value="Genomic_DNA"/>
</dbReference>
<dbReference type="AlphaFoldDB" id="D1NWJ7"/>
<evidence type="ECO:0000313" key="1">
    <source>
        <dbReference type="EMBL" id="EFA22483.1"/>
    </source>
</evidence>